<feature type="domain" description="NR LBD" evidence="19">
    <location>
        <begin position="151"/>
        <end position="490"/>
    </location>
</feature>
<dbReference type="PRINTS" id="PR00350">
    <property type="entry name" value="VITAMINDR"/>
</dbReference>
<evidence type="ECO:0000256" key="16">
    <source>
        <dbReference type="RuleBase" id="RU004334"/>
    </source>
</evidence>
<dbReference type="Proteomes" id="UP001488838">
    <property type="component" value="Unassembled WGS sequence"/>
</dbReference>
<dbReference type="SUPFAM" id="SSF48508">
    <property type="entry name" value="Nuclear receptor ligand-binding domain"/>
    <property type="match status" value="2"/>
</dbReference>
<evidence type="ECO:0000256" key="5">
    <source>
        <dbReference type="ARBA" id="ARBA00022490"/>
    </source>
</evidence>
<evidence type="ECO:0000313" key="21">
    <source>
        <dbReference type="Proteomes" id="UP001488838"/>
    </source>
</evidence>
<feature type="domain" description="Nuclear receptor" evidence="18">
    <location>
        <begin position="45"/>
        <end position="120"/>
    </location>
</feature>
<dbReference type="InterPro" id="IPR001628">
    <property type="entry name" value="Znf_hrmn_rcpt"/>
</dbReference>
<dbReference type="InterPro" id="IPR000536">
    <property type="entry name" value="Nucl_hrmn_rcpt_lig-bd"/>
</dbReference>
<keyword evidence="6 16" id="KW-0479">Metal-binding</keyword>
<protein>
    <recommendedName>
        <fullName evidence="4">Vitamin D3 receptor</fullName>
    </recommendedName>
    <alternativeName>
        <fullName evidence="14">1,25-dihydroxyvitamin D3 receptor</fullName>
    </alternativeName>
    <alternativeName>
        <fullName evidence="15">Nuclear receptor subfamily 1 group I member 1</fullName>
    </alternativeName>
</protein>
<dbReference type="EMBL" id="JBBHLL010001553">
    <property type="protein sequence ID" value="KAK7795967.1"/>
    <property type="molecule type" value="Genomic_DNA"/>
</dbReference>
<comment type="caution">
    <text evidence="20">The sequence shown here is derived from an EMBL/GenBank/DDBJ whole genome shotgun (WGS) entry which is preliminary data.</text>
</comment>
<reference evidence="20 21" key="1">
    <citation type="journal article" date="2023" name="bioRxiv">
        <title>Conserved and derived expression patterns and positive selection on dental genes reveal complex evolutionary context of ever-growing rodent molars.</title>
        <authorList>
            <person name="Calamari Z.T."/>
            <person name="Song A."/>
            <person name="Cohen E."/>
            <person name="Akter M."/>
            <person name="Roy R.D."/>
            <person name="Hallikas O."/>
            <person name="Christensen M.M."/>
            <person name="Li P."/>
            <person name="Marangoni P."/>
            <person name="Jernvall J."/>
            <person name="Klein O.D."/>
        </authorList>
    </citation>
    <scope>NUCLEOTIDE SEQUENCE [LARGE SCALE GENOMIC DNA]</scope>
    <source>
        <strain evidence="20">V071</strain>
    </source>
</reference>
<keyword evidence="8 16" id="KW-0862">Zinc</keyword>
<evidence type="ECO:0000313" key="20">
    <source>
        <dbReference type="EMBL" id="KAK7795967.1"/>
    </source>
</evidence>
<dbReference type="Gene3D" id="3.30.50.10">
    <property type="entry name" value="Erythroid Transcription Factor GATA-1, subunit A"/>
    <property type="match status" value="1"/>
</dbReference>
<evidence type="ECO:0000256" key="11">
    <source>
        <dbReference type="ARBA" id="ARBA00023163"/>
    </source>
</evidence>
<dbReference type="InterPro" id="IPR000324">
    <property type="entry name" value="VitD_rcpt"/>
</dbReference>
<evidence type="ECO:0000259" key="19">
    <source>
        <dbReference type="PROSITE" id="PS51843"/>
    </source>
</evidence>
<dbReference type="InterPro" id="IPR050234">
    <property type="entry name" value="Nuclear_hormone_rcpt_NR1"/>
</dbReference>
<evidence type="ECO:0000256" key="13">
    <source>
        <dbReference type="ARBA" id="ARBA00023242"/>
    </source>
</evidence>
<evidence type="ECO:0000259" key="18">
    <source>
        <dbReference type="PROSITE" id="PS51030"/>
    </source>
</evidence>
<sequence>MLRVPALSGTDSHPGCDLPAVPTGMEAMAASTSLPDPGDFDRNVPRICGVCGDRATGFHFNAMTCEGCKGFFRRSMKRKALFTCPFNGDCRITKDNRRHCQACRLKRCVDIGMMKEFILTDEEVQRKREMIMKRKEEEALKDSLRPKLSEEQQGIIAILLDAHHKTYDPTYAYFRDFRPPVRADRSEESYPERPTLSFSRVSSSSSSDLYTTSLDMMEPSNFSNLDLSEEDSDDPAVSLDLSQLSMLPHLADLVSYSIQKVIGFAKMIPGFNSVEEEAIDIGAGPSQLDPEAVSVALGETCSRHVTTIIKRAGAELATQDLTSEDQIVLLKSSAIEVIMLRSNQSFTMDDMTWDCGSQDYKYDIADVSKAGHTLELLEPLVKFQVGLKKLNLHEEEHVLLMAICIVSPDRPGVQDAKLVEAIQDRLSNTLQTYIRCRHPPPGSHQLYAKMIQKLADLRSLNEEHSKQYRSISFQPENSMKLTPLVLEVFGNEIS</sequence>
<dbReference type="Pfam" id="PF00105">
    <property type="entry name" value="zf-C4"/>
    <property type="match status" value="1"/>
</dbReference>
<dbReference type="CDD" id="cd06955">
    <property type="entry name" value="NR_DBD_VDR"/>
    <property type="match status" value="1"/>
</dbReference>
<dbReference type="SMART" id="SM00430">
    <property type="entry name" value="HOLI"/>
    <property type="match status" value="1"/>
</dbReference>
<dbReference type="SMART" id="SM00399">
    <property type="entry name" value="ZnF_C4"/>
    <property type="match status" value="1"/>
</dbReference>
<dbReference type="PANTHER" id="PTHR24082">
    <property type="entry name" value="NUCLEAR HORMONE RECEPTOR"/>
    <property type="match status" value="1"/>
</dbReference>
<evidence type="ECO:0000256" key="17">
    <source>
        <dbReference type="SAM" id="MobiDB-lite"/>
    </source>
</evidence>
<dbReference type="GO" id="GO:0008270">
    <property type="term" value="F:zinc ion binding"/>
    <property type="evidence" value="ECO:0007669"/>
    <property type="project" value="UniProtKB-KW"/>
</dbReference>
<dbReference type="InterPro" id="IPR013088">
    <property type="entry name" value="Znf_NHR/GATA"/>
</dbReference>
<dbReference type="PANTHER" id="PTHR24082:SF38">
    <property type="entry name" value="VITAMIN D3 RECEPTOR"/>
    <property type="match status" value="1"/>
</dbReference>
<dbReference type="GO" id="GO:0004879">
    <property type="term" value="F:nuclear receptor activity"/>
    <property type="evidence" value="ECO:0007669"/>
    <property type="project" value="InterPro"/>
</dbReference>
<dbReference type="GO" id="GO:0005634">
    <property type="term" value="C:nucleus"/>
    <property type="evidence" value="ECO:0007669"/>
    <property type="project" value="UniProtKB-SubCell"/>
</dbReference>
<evidence type="ECO:0000256" key="9">
    <source>
        <dbReference type="ARBA" id="ARBA00023015"/>
    </source>
</evidence>
<keyword evidence="12 16" id="KW-0675">Receptor</keyword>
<evidence type="ECO:0000256" key="10">
    <source>
        <dbReference type="ARBA" id="ARBA00023125"/>
    </source>
</evidence>
<dbReference type="GO" id="GO:0005737">
    <property type="term" value="C:cytoplasm"/>
    <property type="evidence" value="ECO:0007669"/>
    <property type="project" value="UniProtKB-SubCell"/>
</dbReference>
<feature type="compositionally biased region" description="Low complexity" evidence="17">
    <location>
        <begin position="195"/>
        <end position="210"/>
    </location>
</feature>
<dbReference type="InterPro" id="IPR035500">
    <property type="entry name" value="NHR-like_dom_sf"/>
</dbReference>
<organism evidence="20 21">
    <name type="scientific">Myodes glareolus</name>
    <name type="common">Bank vole</name>
    <name type="synonym">Clethrionomys glareolus</name>
    <dbReference type="NCBI Taxonomy" id="447135"/>
    <lineage>
        <taxon>Eukaryota</taxon>
        <taxon>Metazoa</taxon>
        <taxon>Chordata</taxon>
        <taxon>Craniata</taxon>
        <taxon>Vertebrata</taxon>
        <taxon>Euteleostomi</taxon>
        <taxon>Mammalia</taxon>
        <taxon>Eutheria</taxon>
        <taxon>Euarchontoglires</taxon>
        <taxon>Glires</taxon>
        <taxon>Rodentia</taxon>
        <taxon>Myomorpha</taxon>
        <taxon>Muroidea</taxon>
        <taxon>Cricetidae</taxon>
        <taxon>Arvicolinae</taxon>
        <taxon>Myodes</taxon>
    </lineage>
</organism>
<evidence type="ECO:0000256" key="1">
    <source>
        <dbReference type="ARBA" id="ARBA00004123"/>
    </source>
</evidence>
<gene>
    <name evidence="20" type="ORF">U0070_024795</name>
</gene>
<evidence type="ECO:0000256" key="7">
    <source>
        <dbReference type="ARBA" id="ARBA00022771"/>
    </source>
</evidence>
<dbReference type="InterPro" id="IPR001723">
    <property type="entry name" value="Nuclear_hrmn_rcpt"/>
</dbReference>
<evidence type="ECO:0000256" key="14">
    <source>
        <dbReference type="ARBA" id="ARBA00032433"/>
    </source>
</evidence>
<keyword evidence="11 16" id="KW-0804">Transcription</keyword>
<dbReference type="GO" id="GO:0045944">
    <property type="term" value="P:positive regulation of transcription by RNA polymerase II"/>
    <property type="evidence" value="ECO:0007669"/>
    <property type="project" value="TreeGrafter"/>
</dbReference>
<evidence type="ECO:0000256" key="4">
    <source>
        <dbReference type="ARBA" id="ARBA00019172"/>
    </source>
</evidence>
<dbReference type="FunFam" id="3.30.50.10:FF:000023">
    <property type="entry name" value="Vitamin D3 receptor"/>
    <property type="match status" value="1"/>
</dbReference>
<comment type="subcellular location">
    <subcellularLocation>
        <location evidence="2">Cytoplasm</location>
    </subcellularLocation>
    <subcellularLocation>
        <location evidence="1 16">Nucleus</location>
    </subcellularLocation>
</comment>
<proteinExistence type="inferred from homology"/>
<dbReference type="PRINTS" id="PR00398">
    <property type="entry name" value="STRDHORMONER"/>
</dbReference>
<dbReference type="SUPFAM" id="SSF57716">
    <property type="entry name" value="Glucocorticoid receptor-like (DNA-binding domain)"/>
    <property type="match status" value="1"/>
</dbReference>
<dbReference type="PROSITE" id="PS51843">
    <property type="entry name" value="NR_LBD"/>
    <property type="match status" value="1"/>
</dbReference>
<accession>A0AAW0GZY2</accession>
<evidence type="ECO:0000256" key="3">
    <source>
        <dbReference type="ARBA" id="ARBA00008092"/>
    </source>
</evidence>
<name>A0AAW0GZY2_MYOGA</name>
<dbReference type="AlphaFoldDB" id="A0AAW0GZY2"/>
<evidence type="ECO:0000256" key="12">
    <source>
        <dbReference type="ARBA" id="ARBA00023170"/>
    </source>
</evidence>
<keyword evidence="9 16" id="KW-0805">Transcription regulation</keyword>
<dbReference type="GO" id="GO:0030154">
    <property type="term" value="P:cell differentiation"/>
    <property type="evidence" value="ECO:0007669"/>
    <property type="project" value="TreeGrafter"/>
</dbReference>
<dbReference type="PROSITE" id="PS51030">
    <property type="entry name" value="NUCLEAR_REC_DBD_2"/>
    <property type="match status" value="1"/>
</dbReference>
<dbReference type="PROSITE" id="PS00031">
    <property type="entry name" value="NUCLEAR_REC_DBD_1"/>
    <property type="match status" value="1"/>
</dbReference>
<dbReference type="GO" id="GO:0000122">
    <property type="term" value="P:negative regulation of transcription by RNA polymerase II"/>
    <property type="evidence" value="ECO:0007669"/>
    <property type="project" value="TreeGrafter"/>
</dbReference>
<keyword evidence="7 16" id="KW-0863">Zinc-finger</keyword>
<evidence type="ECO:0000256" key="6">
    <source>
        <dbReference type="ARBA" id="ARBA00022723"/>
    </source>
</evidence>
<keyword evidence="5" id="KW-0963">Cytoplasm</keyword>
<keyword evidence="13 16" id="KW-0539">Nucleus</keyword>
<dbReference type="GO" id="GO:0070644">
    <property type="term" value="F:vitamin D response element binding"/>
    <property type="evidence" value="ECO:0007669"/>
    <property type="project" value="TreeGrafter"/>
</dbReference>
<keyword evidence="10 16" id="KW-0238">DNA-binding</keyword>
<dbReference type="Pfam" id="PF00104">
    <property type="entry name" value="Hormone_recep"/>
    <property type="match status" value="1"/>
</dbReference>
<comment type="similarity">
    <text evidence="3">Belongs to the nuclear hormone receptor family. NR1 subfamily.</text>
</comment>
<evidence type="ECO:0000256" key="8">
    <source>
        <dbReference type="ARBA" id="ARBA00022833"/>
    </source>
</evidence>
<dbReference type="PRINTS" id="PR00047">
    <property type="entry name" value="STROIDFINGER"/>
</dbReference>
<feature type="region of interest" description="Disordered" evidence="17">
    <location>
        <begin position="184"/>
        <end position="210"/>
    </location>
</feature>
<keyword evidence="21" id="KW-1185">Reference proteome</keyword>
<evidence type="ECO:0000256" key="2">
    <source>
        <dbReference type="ARBA" id="ARBA00004496"/>
    </source>
</evidence>
<evidence type="ECO:0000256" key="15">
    <source>
        <dbReference type="ARBA" id="ARBA00032725"/>
    </source>
</evidence>
<dbReference type="InterPro" id="IPR042153">
    <property type="entry name" value="DBD_VDR"/>
</dbReference>
<dbReference type="Gene3D" id="1.10.565.10">
    <property type="entry name" value="Retinoid X Receptor"/>
    <property type="match status" value="2"/>
</dbReference>